<comment type="caution">
    <text evidence="1">The sequence shown here is derived from an EMBL/GenBank/DDBJ whole genome shotgun (WGS) entry which is preliminary data.</text>
</comment>
<dbReference type="AlphaFoldDB" id="A0A3M7T2D4"/>
<dbReference type="Proteomes" id="UP000276133">
    <property type="component" value="Unassembled WGS sequence"/>
</dbReference>
<proteinExistence type="predicted"/>
<sequence>MFICLRCFITKTTFVMLTEFSLELHLYLISSTIEKYSHLYTHCKQNSNLKVARYTAEQSIAHIWNSHSVRTSWNRKFVHKFNALFGLFRVQRKHCNKVKKVQQIQIFASYLVGRHNSYHVAVILTDGLRFQLDNL</sequence>
<protein>
    <submittedName>
        <fullName evidence="1">Uncharacterized protein</fullName>
    </submittedName>
</protein>
<reference evidence="1 2" key="1">
    <citation type="journal article" date="2018" name="Sci. Rep.">
        <title>Genomic signatures of local adaptation to the degree of environmental predictability in rotifers.</title>
        <authorList>
            <person name="Franch-Gras L."/>
            <person name="Hahn C."/>
            <person name="Garcia-Roger E.M."/>
            <person name="Carmona M.J."/>
            <person name="Serra M."/>
            <person name="Gomez A."/>
        </authorList>
    </citation>
    <scope>NUCLEOTIDE SEQUENCE [LARGE SCALE GENOMIC DNA]</scope>
    <source>
        <strain evidence="1">HYR1</strain>
    </source>
</reference>
<name>A0A3M7T2D4_BRAPC</name>
<evidence type="ECO:0000313" key="1">
    <source>
        <dbReference type="EMBL" id="RNA42125.1"/>
    </source>
</evidence>
<evidence type="ECO:0000313" key="2">
    <source>
        <dbReference type="Proteomes" id="UP000276133"/>
    </source>
</evidence>
<organism evidence="1 2">
    <name type="scientific">Brachionus plicatilis</name>
    <name type="common">Marine rotifer</name>
    <name type="synonym">Brachionus muelleri</name>
    <dbReference type="NCBI Taxonomy" id="10195"/>
    <lineage>
        <taxon>Eukaryota</taxon>
        <taxon>Metazoa</taxon>
        <taxon>Spiralia</taxon>
        <taxon>Gnathifera</taxon>
        <taxon>Rotifera</taxon>
        <taxon>Eurotatoria</taxon>
        <taxon>Monogononta</taxon>
        <taxon>Pseudotrocha</taxon>
        <taxon>Ploima</taxon>
        <taxon>Brachionidae</taxon>
        <taxon>Brachionus</taxon>
    </lineage>
</organism>
<accession>A0A3M7T2D4</accession>
<dbReference type="EMBL" id="REGN01000412">
    <property type="protein sequence ID" value="RNA42125.1"/>
    <property type="molecule type" value="Genomic_DNA"/>
</dbReference>
<gene>
    <name evidence="1" type="ORF">BpHYR1_030399</name>
</gene>
<keyword evidence="2" id="KW-1185">Reference proteome</keyword>